<dbReference type="Gene3D" id="1.10.510.10">
    <property type="entry name" value="Transferase(Phosphotransferase) domain 1"/>
    <property type="match status" value="1"/>
</dbReference>
<dbReference type="InParanoid" id="I7M1N1"/>
<dbReference type="PROSITE" id="PS50011">
    <property type="entry name" value="PROTEIN_KINASE_DOM"/>
    <property type="match status" value="1"/>
</dbReference>
<dbReference type="SUPFAM" id="SSF48403">
    <property type="entry name" value="Ankyrin repeat"/>
    <property type="match status" value="1"/>
</dbReference>
<dbReference type="InterPro" id="IPR011009">
    <property type="entry name" value="Kinase-like_dom_sf"/>
</dbReference>
<keyword evidence="1" id="KW-0723">Serine/threonine-protein kinase</keyword>
<dbReference type="Pfam" id="PF00069">
    <property type="entry name" value="Pkinase"/>
    <property type="match status" value="1"/>
</dbReference>
<dbReference type="Pfam" id="PF12796">
    <property type="entry name" value="Ank_2"/>
    <property type="match status" value="1"/>
</dbReference>
<dbReference type="RefSeq" id="XP_001017463.2">
    <property type="nucleotide sequence ID" value="XM_001017463.2"/>
</dbReference>
<protein>
    <submittedName>
        <fullName evidence="11">Serine/Threonine kinase domain protein</fullName>
    </submittedName>
</protein>
<evidence type="ECO:0000256" key="2">
    <source>
        <dbReference type="ARBA" id="ARBA00022553"/>
    </source>
</evidence>
<dbReference type="SUPFAM" id="SSF56112">
    <property type="entry name" value="Protein kinase-like (PK-like)"/>
    <property type="match status" value="1"/>
</dbReference>
<evidence type="ECO:0000259" key="10">
    <source>
        <dbReference type="PROSITE" id="PS51285"/>
    </source>
</evidence>
<dbReference type="GO" id="GO:0004674">
    <property type="term" value="F:protein serine/threonine kinase activity"/>
    <property type="evidence" value="ECO:0007669"/>
    <property type="project" value="UniProtKB-KW"/>
</dbReference>
<feature type="domain" description="AGC-kinase C-terminal" evidence="10">
    <location>
        <begin position="668"/>
        <end position="739"/>
    </location>
</feature>
<dbReference type="PRINTS" id="PR01415">
    <property type="entry name" value="ANKYRIN"/>
</dbReference>
<dbReference type="GeneID" id="7840803"/>
<dbReference type="SMART" id="SM00220">
    <property type="entry name" value="S_TKc"/>
    <property type="match status" value="1"/>
</dbReference>
<keyword evidence="7" id="KW-0040">ANK repeat</keyword>
<keyword evidence="3" id="KW-0808">Transferase</keyword>
<dbReference type="InterPro" id="IPR008271">
    <property type="entry name" value="Ser/Thr_kinase_AS"/>
</dbReference>
<evidence type="ECO:0000256" key="4">
    <source>
        <dbReference type="ARBA" id="ARBA00022741"/>
    </source>
</evidence>
<feature type="binding site" evidence="8">
    <location>
        <position position="443"/>
    </location>
    <ligand>
        <name>ATP</name>
        <dbReference type="ChEBI" id="CHEBI:30616"/>
    </ligand>
</feature>
<dbReference type="InterPro" id="IPR000719">
    <property type="entry name" value="Prot_kinase_dom"/>
</dbReference>
<dbReference type="Gene3D" id="1.25.40.20">
    <property type="entry name" value="Ankyrin repeat-containing domain"/>
    <property type="match status" value="1"/>
</dbReference>
<keyword evidence="6 8" id="KW-0067">ATP-binding</keyword>
<evidence type="ECO:0000256" key="5">
    <source>
        <dbReference type="ARBA" id="ARBA00022777"/>
    </source>
</evidence>
<dbReference type="PROSITE" id="PS50297">
    <property type="entry name" value="ANK_REP_REGION"/>
    <property type="match status" value="2"/>
</dbReference>
<evidence type="ECO:0000256" key="3">
    <source>
        <dbReference type="ARBA" id="ARBA00022679"/>
    </source>
</evidence>
<keyword evidence="4 8" id="KW-0547">Nucleotide-binding</keyword>
<feature type="domain" description="Protein kinase" evidence="9">
    <location>
        <begin position="414"/>
        <end position="667"/>
    </location>
</feature>
<dbReference type="Gene3D" id="3.30.200.20">
    <property type="entry name" value="Phosphorylase Kinase, domain 1"/>
    <property type="match status" value="1"/>
</dbReference>
<sequence length="739" mass="86462">MNSLTDNIIALNQDRSESQQYIQSNQQLRIDLKQICKTSDSSKVKLDTQSSLQYTPQSNLRKHFRDGNFHNLDTQSYISSTTTSATRGFSLQNKLKDITNHAKLQEDYEDGESVCCYYKNTFTDEILDDEVFMPQTRFSNREPHQSKLFWDKENRDQFHKIKNIDTGQEYDIRKKDDFQQITDQVIPSIKIEEPNQWSQWWEKKKENQKEFEKACKLNLTDKIKELVQQTESDLMPNLNAPINEGWTPLHYFAYFGNTPLCNLLIQKDINLDSVNIQGQTPLILACLENKQDVAALLIESGANINAQDQYLNTPLHYCFLNGDKDLLDIILKKPYLDINLRNNNNKLPYQESSNEDLITYFRQQVQKKELQRNIKAHMQIIEYDEEDLHNLFSNNQSIVSNLHSQSILNHTSQYIVHGLIGKGAFAEVFLVEERKTGKQFALKMLHKQKIIEQNMYKYAITERNILQLVDHPFIVKMHKAFQTKDKLFFLLENGKRGDILQHLKFEKKFSESKAQFYAAEVLLALEYLHNHDIIYRDLKAQNILIAEDGHVRITDFGLSKEGVREYDQGARSFCGSVAYMPPEILRNQGHGKSIDLYLLGIFIFEMLTGQPPFYGKDENTIYNNIQMNQLKFPNFISRTAKSLLIKLLSKDPRFRPTPDQIKRHPFFQGIDWKQLAQKNVKPPKSIQLTQQMYTQNEDIFEDREFQVSPTKLNKIKLQFTTQTGQKQELFQKWTFVGNP</sequence>
<evidence type="ECO:0000256" key="1">
    <source>
        <dbReference type="ARBA" id="ARBA00022527"/>
    </source>
</evidence>
<keyword evidence="2" id="KW-0597">Phosphoprotein</keyword>
<dbReference type="InterPro" id="IPR002110">
    <property type="entry name" value="Ankyrin_rpt"/>
</dbReference>
<evidence type="ECO:0000256" key="7">
    <source>
        <dbReference type="PROSITE-ProRule" id="PRU00023"/>
    </source>
</evidence>
<evidence type="ECO:0000256" key="6">
    <source>
        <dbReference type="ARBA" id="ARBA00022840"/>
    </source>
</evidence>
<dbReference type="InterPro" id="IPR017441">
    <property type="entry name" value="Protein_kinase_ATP_BS"/>
</dbReference>
<dbReference type="SMART" id="SM00248">
    <property type="entry name" value="ANK"/>
    <property type="match status" value="3"/>
</dbReference>
<evidence type="ECO:0000259" key="9">
    <source>
        <dbReference type="PROSITE" id="PS50011"/>
    </source>
</evidence>
<dbReference type="EMBL" id="GG662667">
    <property type="protein sequence ID" value="EAR97218.2"/>
    <property type="molecule type" value="Genomic_DNA"/>
</dbReference>
<dbReference type="PANTHER" id="PTHR24351">
    <property type="entry name" value="RIBOSOMAL PROTEIN S6 KINASE"/>
    <property type="match status" value="1"/>
</dbReference>
<dbReference type="FunFam" id="1.10.510.10:FF:000210">
    <property type="entry name" value="Non-specific serine/threonine protein kinase"/>
    <property type="match status" value="1"/>
</dbReference>
<dbReference type="GO" id="GO:0005524">
    <property type="term" value="F:ATP binding"/>
    <property type="evidence" value="ECO:0007669"/>
    <property type="project" value="UniProtKB-UniRule"/>
</dbReference>
<dbReference type="STRING" id="312017.I7M1N1"/>
<evidence type="ECO:0000313" key="11">
    <source>
        <dbReference type="EMBL" id="EAR97218.2"/>
    </source>
</evidence>
<dbReference type="CDD" id="cd05123">
    <property type="entry name" value="STKc_AGC"/>
    <property type="match status" value="1"/>
</dbReference>
<evidence type="ECO:0000256" key="8">
    <source>
        <dbReference type="PROSITE-ProRule" id="PRU10141"/>
    </source>
</evidence>
<accession>I7M1N1</accession>
<dbReference type="PROSITE" id="PS00108">
    <property type="entry name" value="PROTEIN_KINASE_ST"/>
    <property type="match status" value="1"/>
</dbReference>
<organism evidence="11 12">
    <name type="scientific">Tetrahymena thermophila (strain SB210)</name>
    <dbReference type="NCBI Taxonomy" id="312017"/>
    <lineage>
        <taxon>Eukaryota</taxon>
        <taxon>Sar</taxon>
        <taxon>Alveolata</taxon>
        <taxon>Ciliophora</taxon>
        <taxon>Intramacronucleata</taxon>
        <taxon>Oligohymenophorea</taxon>
        <taxon>Hymenostomatida</taxon>
        <taxon>Tetrahymenina</taxon>
        <taxon>Tetrahymenidae</taxon>
        <taxon>Tetrahymena</taxon>
    </lineage>
</organism>
<dbReference type="PROSITE" id="PS51285">
    <property type="entry name" value="AGC_KINASE_CTER"/>
    <property type="match status" value="1"/>
</dbReference>
<keyword evidence="5 11" id="KW-0418">Kinase</keyword>
<dbReference type="PROSITE" id="PS00107">
    <property type="entry name" value="PROTEIN_KINASE_ATP"/>
    <property type="match status" value="1"/>
</dbReference>
<dbReference type="AlphaFoldDB" id="I7M1N1"/>
<name>I7M1N1_TETTS</name>
<reference evidence="12" key="1">
    <citation type="journal article" date="2006" name="PLoS Biol.">
        <title>Macronuclear genome sequence of the ciliate Tetrahymena thermophila, a model eukaryote.</title>
        <authorList>
            <person name="Eisen J.A."/>
            <person name="Coyne R.S."/>
            <person name="Wu M."/>
            <person name="Wu D."/>
            <person name="Thiagarajan M."/>
            <person name="Wortman J.R."/>
            <person name="Badger J.H."/>
            <person name="Ren Q."/>
            <person name="Amedeo P."/>
            <person name="Jones K.M."/>
            <person name="Tallon L.J."/>
            <person name="Delcher A.L."/>
            <person name="Salzberg S.L."/>
            <person name="Silva J.C."/>
            <person name="Haas B.J."/>
            <person name="Majoros W.H."/>
            <person name="Farzad M."/>
            <person name="Carlton J.M."/>
            <person name="Smith R.K. Jr."/>
            <person name="Garg J."/>
            <person name="Pearlman R.E."/>
            <person name="Karrer K.M."/>
            <person name="Sun L."/>
            <person name="Manning G."/>
            <person name="Elde N.C."/>
            <person name="Turkewitz A.P."/>
            <person name="Asai D.J."/>
            <person name="Wilkes D.E."/>
            <person name="Wang Y."/>
            <person name="Cai H."/>
            <person name="Collins K."/>
            <person name="Stewart B.A."/>
            <person name="Lee S.R."/>
            <person name="Wilamowska K."/>
            <person name="Weinberg Z."/>
            <person name="Ruzzo W.L."/>
            <person name="Wloga D."/>
            <person name="Gaertig J."/>
            <person name="Frankel J."/>
            <person name="Tsao C.-C."/>
            <person name="Gorovsky M.A."/>
            <person name="Keeling P.J."/>
            <person name="Waller R.F."/>
            <person name="Patron N.J."/>
            <person name="Cherry J.M."/>
            <person name="Stover N.A."/>
            <person name="Krieger C.J."/>
            <person name="del Toro C."/>
            <person name="Ryder H.F."/>
            <person name="Williamson S.C."/>
            <person name="Barbeau R.A."/>
            <person name="Hamilton E.P."/>
            <person name="Orias E."/>
        </authorList>
    </citation>
    <scope>NUCLEOTIDE SEQUENCE [LARGE SCALE GENOMIC DNA]</scope>
    <source>
        <strain evidence="12">SB210</strain>
    </source>
</reference>
<dbReference type="InterPro" id="IPR000961">
    <property type="entry name" value="AGC-kinase_C"/>
</dbReference>
<dbReference type="Proteomes" id="UP000009168">
    <property type="component" value="Unassembled WGS sequence"/>
</dbReference>
<dbReference type="eggNOG" id="KOG0603">
    <property type="taxonomic scope" value="Eukaryota"/>
</dbReference>
<evidence type="ECO:0000313" key="12">
    <source>
        <dbReference type="Proteomes" id="UP000009168"/>
    </source>
</evidence>
<feature type="repeat" description="ANK" evidence="7">
    <location>
        <begin position="244"/>
        <end position="276"/>
    </location>
</feature>
<gene>
    <name evidence="11" type="ORF">TTHERM_00483500</name>
</gene>
<proteinExistence type="predicted"/>
<dbReference type="PROSITE" id="PS50088">
    <property type="entry name" value="ANK_REPEAT"/>
    <property type="match status" value="2"/>
</dbReference>
<feature type="repeat" description="ANK" evidence="7">
    <location>
        <begin position="277"/>
        <end position="309"/>
    </location>
</feature>
<dbReference type="InterPro" id="IPR045270">
    <property type="entry name" value="STKc_AGC"/>
</dbReference>
<dbReference type="InterPro" id="IPR036770">
    <property type="entry name" value="Ankyrin_rpt-contain_sf"/>
</dbReference>
<dbReference type="KEGG" id="tet:TTHERM_00483500"/>
<keyword evidence="12" id="KW-1185">Reference proteome</keyword>